<comment type="similarity">
    <text evidence="2">Belongs to the methyltransferase superfamily. L-isoaspartyl/D-aspartyl protein methyltransferase family.</text>
</comment>
<reference evidence="13" key="1">
    <citation type="journal article" date="2019" name="Int. J. Syst. Evol. Microbiol.">
        <title>The Global Catalogue of Microorganisms (GCM) 10K type strain sequencing project: providing services to taxonomists for standard genome sequencing and annotation.</title>
        <authorList>
            <consortium name="The Broad Institute Genomics Platform"/>
            <consortium name="The Broad Institute Genome Sequencing Center for Infectious Disease"/>
            <person name="Wu L."/>
            <person name="Ma J."/>
        </authorList>
    </citation>
    <scope>NUCLEOTIDE SEQUENCE [LARGE SCALE GENOMIC DNA]</scope>
    <source>
        <strain evidence="13">JCM 16702</strain>
    </source>
</reference>
<evidence type="ECO:0000313" key="12">
    <source>
        <dbReference type="EMBL" id="GAA4053988.1"/>
    </source>
</evidence>
<dbReference type="SUPFAM" id="SSF53335">
    <property type="entry name" value="S-adenosyl-L-methionine-dependent methyltransferases"/>
    <property type="match status" value="1"/>
</dbReference>
<dbReference type="PANTHER" id="PTHR11579:SF0">
    <property type="entry name" value="PROTEIN-L-ISOASPARTATE(D-ASPARTATE) O-METHYLTRANSFERASE"/>
    <property type="match status" value="1"/>
</dbReference>
<comment type="subcellular location">
    <subcellularLocation>
        <location evidence="1">Cytoplasm</location>
    </subcellularLocation>
</comment>
<keyword evidence="8" id="KW-0949">S-adenosyl-L-methionine</keyword>
<dbReference type="EC" id="2.1.1.77" evidence="3"/>
<evidence type="ECO:0000256" key="10">
    <source>
        <dbReference type="ARBA" id="ARBA00031323"/>
    </source>
</evidence>
<dbReference type="InterPro" id="IPR029063">
    <property type="entry name" value="SAM-dependent_MTases_sf"/>
</dbReference>
<evidence type="ECO:0000256" key="6">
    <source>
        <dbReference type="ARBA" id="ARBA00022603"/>
    </source>
</evidence>
<evidence type="ECO:0000256" key="5">
    <source>
        <dbReference type="ARBA" id="ARBA00022490"/>
    </source>
</evidence>
<dbReference type="PANTHER" id="PTHR11579">
    <property type="entry name" value="PROTEIN-L-ISOASPARTATE O-METHYLTRANSFERASE"/>
    <property type="match status" value="1"/>
</dbReference>
<name>A0ABP7UXW9_9ACTN</name>
<dbReference type="Pfam" id="PF01135">
    <property type="entry name" value="PCMT"/>
    <property type="match status" value="1"/>
</dbReference>
<evidence type="ECO:0000256" key="2">
    <source>
        <dbReference type="ARBA" id="ARBA00005369"/>
    </source>
</evidence>
<dbReference type="EMBL" id="BAAAZG010000001">
    <property type="protein sequence ID" value="GAA4053988.1"/>
    <property type="molecule type" value="Genomic_DNA"/>
</dbReference>
<evidence type="ECO:0000256" key="1">
    <source>
        <dbReference type="ARBA" id="ARBA00004496"/>
    </source>
</evidence>
<evidence type="ECO:0000256" key="8">
    <source>
        <dbReference type="ARBA" id="ARBA00022691"/>
    </source>
</evidence>
<evidence type="ECO:0000256" key="9">
    <source>
        <dbReference type="ARBA" id="ARBA00030757"/>
    </source>
</evidence>
<keyword evidence="6" id="KW-0489">Methyltransferase</keyword>
<comment type="caution">
    <text evidence="12">The sequence shown here is derived from an EMBL/GenBank/DDBJ whole genome shotgun (WGS) entry which is preliminary data.</text>
</comment>
<protein>
    <recommendedName>
        <fullName evidence="4">Protein-L-isoaspartate O-methyltransferase</fullName>
        <ecNumber evidence="3">2.1.1.77</ecNumber>
    </recommendedName>
    <alternativeName>
        <fullName evidence="11">L-isoaspartyl protein carboxyl methyltransferase</fullName>
    </alternativeName>
    <alternativeName>
        <fullName evidence="9">Protein L-isoaspartyl methyltransferase</fullName>
    </alternativeName>
    <alternativeName>
        <fullName evidence="10">Protein-beta-aspartate methyltransferase</fullName>
    </alternativeName>
</protein>
<dbReference type="Proteomes" id="UP001500683">
    <property type="component" value="Unassembled WGS sequence"/>
</dbReference>
<dbReference type="CDD" id="cd02440">
    <property type="entry name" value="AdoMet_MTases"/>
    <property type="match status" value="1"/>
</dbReference>
<gene>
    <name evidence="12" type="ORF">GCM10022214_00710</name>
</gene>
<keyword evidence="5" id="KW-0963">Cytoplasm</keyword>
<dbReference type="Gene3D" id="3.40.50.150">
    <property type="entry name" value="Vaccinia Virus protein VP39"/>
    <property type="match status" value="1"/>
</dbReference>
<organism evidence="12 13">
    <name type="scientific">Actinomadura miaoliensis</name>
    <dbReference type="NCBI Taxonomy" id="430685"/>
    <lineage>
        <taxon>Bacteria</taxon>
        <taxon>Bacillati</taxon>
        <taxon>Actinomycetota</taxon>
        <taxon>Actinomycetes</taxon>
        <taxon>Streptosporangiales</taxon>
        <taxon>Thermomonosporaceae</taxon>
        <taxon>Actinomadura</taxon>
    </lineage>
</organism>
<evidence type="ECO:0000256" key="3">
    <source>
        <dbReference type="ARBA" id="ARBA00011890"/>
    </source>
</evidence>
<evidence type="ECO:0000256" key="11">
    <source>
        <dbReference type="ARBA" id="ARBA00031350"/>
    </source>
</evidence>
<keyword evidence="7" id="KW-0808">Transferase</keyword>
<keyword evidence="13" id="KW-1185">Reference proteome</keyword>
<evidence type="ECO:0000256" key="7">
    <source>
        <dbReference type="ARBA" id="ARBA00022679"/>
    </source>
</evidence>
<evidence type="ECO:0000256" key="4">
    <source>
        <dbReference type="ARBA" id="ARBA00013346"/>
    </source>
</evidence>
<dbReference type="InterPro" id="IPR000682">
    <property type="entry name" value="PCMT"/>
</dbReference>
<accession>A0ABP7UXW9</accession>
<evidence type="ECO:0000313" key="13">
    <source>
        <dbReference type="Proteomes" id="UP001500683"/>
    </source>
</evidence>
<sequence length="107" mass="10889">MGADQVTTVEIDPDLSAQAARNLKAAGFSPRLVIGDGLAGYAETAPYDRVHCTCAIAAVPYAWVEQTRPGGRIVAPISSASAGATSSSWTCWATAPQPASSPAAPDT</sequence>
<proteinExistence type="inferred from homology"/>